<dbReference type="GO" id="GO:0038023">
    <property type="term" value="F:signaling receptor activity"/>
    <property type="evidence" value="ECO:0000318"/>
    <property type="project" value="GO_Central"/>
</dbReference>
<keyword evidence="6" id="KW-1003">Cell membrane</keyword>
<comment type="catalytic activity">
    <reaction evidence="22">
        <text>L-seryl-[protein] + ATP = O-phospho-L-seryl-[protein] + ADP + H(+)</text>
        <dbReference type="Rhea" id="RHEA:17989"/>
        <dbReference type="Rhea" id="RHEA-COMP:9863"/>
        <dbReference type="Rhea" id="RHEA-COMP:11604"/>
        <dbReference type="ChEBI" id="CHEBI:15378"/>
        <dbReference type="ChEBI" id="CHEBI:29999"/>
        <dbReference type="ChEBI" id="CHEBI:30616"/>
        <dbReference type="ChEBI" id="CHEBI:83421"/>
        <dbReference type="ChEBI" id="CHEBI:456216"/>
        <dbReference type="EC" id="2.7.11.1"/>
    </reaction>
</comment>
<reference evidence="28" key="2">
    <citation type="submission" date="2017-02" db="EMBL/GenBank/DDBJ databases">
        <title>Sunflower complete genome.</title>
        <authorList>
            <person name="Langlade N."/>
            <person name="Munos S."/>
        </authorList>
    </citation>
    <scope>NUCLEOTIDE SEQUENCE [LARGE SCALE GENOMIC DNA]</scope>
    <source>
        <tissue evidence="28">Leaves</tissue>
    </source>
</reference>
<reference evidence="27 29" key="1">
    <citation type="journal article" date="2017" name="Nature">
        <title>The sunflower genome provides insights into oil metabolism, flowering and Asterid evolution.</title>
        <authorList>
            <person name="Badouin H."/>
            <person name="Gouzy J."/>
            <person name="Grassa C.J."/>
            <person name="Murat F."/>
            <person name="Staton S.E."/>
            <person name="Cottret L."/>
            <person name="Lelandais-Briere C."/>
            <person name="Owens G.L."/>
            <person name="Carrere S."/>
            <person name="Mayjonade B."/>
            <person name="Legrand L."/>
            <person name="Gill N."/>
            <person name="Kane N.C."/>
            <person name="Bowers J.E."/>
            <person name="Hubner S."/>
            <person name="Bellec A."/>
            <person name="Berard A."/>
            <person name="Berges H."/>
            <person name="Blanchet N."/>
            <person name="Boniface M.C."/>
            <person name="Brunel D."/>
            <person name="Catrice O."/>
            <person name="Chaidir N."/>
            <person name="Claudel C."/>
            <person name="Donnadieu C."/>
            <person name="Faraut T."/>
            <person name="Fievet G."/>
            <person name="Helmstetter N."/>
            <person name="King M."/>
            <person name="Knapp S.J."/>
            <person name="Lai Z."/>
            <person name="Le Paslier M.C."/>
            <person name="Lippi Y."/>
            <person name="Lorenzon L."/>
            <person name="Mandel J.R."/>
            <person name="Marage G."/>
            <person name="Marchand G."/>
            <person name="Marquand E."/>
            <person name="Bret-Mestries E."/>
            <person name="Morien E."/>
            <person name="Nambeesan S."/>
            <person name="Nguyen T."/>
            <person name="Pegot-Espagnet P."/>
            <person name="Pouilly N."/>
            <person name="Raftis F."/>
            <person name="Sallet E."/>
            <person name="Schiex T."/>
            <person name="Thomas J."/>
            <person name="Vandecasteele C."/>
            <person name="Vares D."/>
            <person name="Vear F."/>
            <person name="Vautrin S."/>
            <person name="Crespi M."/>
            <person name="Mangin B."/>
            <person name="Burke J.M."/>
            <person name="Salse J."/>
            <person name="Munos S."/>
            <person name="Vincourt P."/>
            <person name="Rieseberg L.H."/>
            <person name="Langlade N.B."/>
        </authorList>
    </citation>
    <scope>NUCLEOTIDE SEQUENCE [LARGE SCALE GENOMIC DNA]</scope>
    <source>
        <strain evidence="29">cv. SF193</strain>
        <tissue evidence="27">Leaves</tissue>
    </source>
</reference>
<evidence type="ECO:0000256" key="12">
    <source>
        <dbReference type="ARBA" id="ARBA00022729"/>
    </source>
</evidence>
<evidence type="ECO:0000256" key="6">
    <source>
        <dbReference type="ARBA" id="ARBA00022475"/>
    </source>
</evidence>
<feature type="transmembrane region" description="Helical" evidence="24">
    <location>
        <begin position="642"/>
        <end position="666"/>
    </location>
</feature>
<evidence type="ECO:0000259" key="26">
    <source>
        <dbReference type="PROSITE" id="PS50011"/>
    </source>
</evidence>
<evidence type="ECO:0000256" key="5">
    <source>
        <dbReference type="ARBA" id="ARBA00012513"/>
    </source>
</evidence>
<dbReference type="SUPFAM" id="SSF56112">
    <property type="entry name" value="Protein kinase-like (PK-like)"/>
    <property type="match status" value="1"/>
</dbReference>
<dbReference type="InterPro" id="IPR000719">
    <property type="entry name" value="Prot_kinase_dom"/>
</dbReference>
<dbReference type="Pfam" id="PF08263">
    <property type="entry name" value="LRRNT_2"/>
    <property type="match status" value="1"/>
</dbReference>
<evidence type="ECO:0000256" key="25">
    <source>
        <dbReference type="SAM" id="SignalP"/>
    </source>
</evidence>
<feature type="signal peptide" evidence="25">
    <location>
        <begin position="1"/>
        <end position="21"/>
    </location>
</feature>
<evidence type="ECO:0000256" key="20">
    <source>
        <dbReference type="ARBA" id="ARBA00023180"/>
    </source>
</evidence>
<dbReference type="InterPro" id="IPR001245">
    <property type="entry name" value="Ser-Thr/Tyr_kinase_cat_dom"/>
</dbReference>
<evidence type="ECO:0000256" key="4">
    <source>
        <dbReference type="ARBA" id="ARBA00009592"/>
    </source>
</evidence>
<evidence type="ECO:0000256" key="9">
    <source>
        <dbReference type="ARBA" id="ARBA00022614"/>
    </source>
</evidence>
<dbReference type="SMART" id="SM00220">
    <property type="entry name" value="S_TKc"/>
    <property type="match status" value="1"/>
</dbReference>
<evidence type="ECO:0000256" key="22">
    <source>
        <dbReference type="ARBA" id="ARBA00048679"/>
    </source>
</evidence>
<keyword evidence="8" id="KW-0597">Phosphoprotein</keyword>
<dbReference type="PANTHER" id="PTHR48053:SF136">
    <property type="entry name" value="PROTEIN KINASE, PLANT-TYPE, PUTATIVE-RELATED"/>
    <property type="match status" value="1"/>
</dbReference>
<evidence type="ECO:0000256" key="14">
    <source>
        <dbReference type="ARBA" id="ARBA00022741"/>
    </source>
</evidence>
<evidence type="ECO:0000256" key="8">
    <source>
        <dbReference type="ARBA" id="ARBA00022553"/>
    </source>
</evidence>
<evidence type="ECO:0000256" key="23">
    <source>
        <dbReference type="PROSITE-ProRule" id="PRU10141"/>
    </source>
</evidence>
<dbReference type="PROSITE" id="PS50011">
    <property type="entry name" value="PROTEIN_KINASE_DOM"/>
    <property type="match status" value="1"/>
</dbReference>
<evidence type="ECO:0000313" key="28">
    <source>
        <dbReference type="EMBL" id="OTG07564.1"/>
    </source>
</evidence>
<dbReference type="Pfam" id="PF07714">
    <property type="entry name" value="PK_Tyr_Ser-Thr"/>
    <property type="match status" value="1"/>
</dbReference>
<evidence type="ECO:0000256" key="19">
    <source>
        <dbReference type="ARBA" id="ARBA00023170"/>
    </source>
</evidence>
<dbReference type="PANTHER" id="PTHR48053">
    <property type="entry name" value="LEUCINE RICH REPEAT FAMILY PROTEIN, EXPRESSED"/>
    <property type="match status" value="1"/>
</dbReference>
<dbReference type="PROSITE" id="PS00108">
    <property type="entry name" value="PROTEIN_KINASE_ST"/>
    <property type="match status" value="1"/>
</dbReference>
<dbReference type="FunFam" id="3.80.10.10:FF:000383">
    <property type="entry name" value="Leucine-rich repeat receptor protein kinase EMS1"/>
    <property type="match status" value="1"/>
</dbReference>
<feature type="chain" id="PRO_5012197089" description="non-specific serine/threonine protein kinase" evidence="25">
    <location>
        <begin position="22"/>
        <end position="1006"/>
    </location>
</feature>
<dbReference type="InterPro" id="IPR008271">
    <property type="entry name" value="Ser/Thr_kinase_AS"/>
</dbReference>
<reference evidence="27" key="3">
    <citation type="submission" date="2020-06" db="EMBL/GenBank/DDBJ databases">
        <title>Helianthus annuus Genome sequencing and assembly Release 2.</title>
        <authorList>
            <person name="Gouzy J."/>
            <person name="Langlade N."/>
            <person name="Munos S."/>
        </authorList>
    </citation>
    <scope>NUCLEOTIDE SEQUENCE</scope>
    <source>
        <tissue evidence="27">Leaves</tissue>
    </source>
</reference>
<dbReference type="Gene3D" id="1.10.510.10">
    <property type="entry name" value="Transferase(Phosphotransferase) domain 1"/>
    <property type="match status" value="1"/>
</dbReference>
<dbReference type="Gene3D" id="3.30.200.20">
    <property type="entry name" value="Phosphorylase Kinase, domain 1"/>
    <property type="match status" value="1"/>
</dbReference>
<keyword evidence="15 28" id="KW-0418">Kinase</keyword>
<dbReference type="InterPro" id="IPR017441">
    <property type="entry name" value="Protein_kinase_ATP_BS"/>
</dbReference>
<dbReference type="FunFam" id="3.80.10.10:FF:000275">
    <property type="entry name" value="Leucine-rich repeat receptor-like protein kinase"/>
    <property type="match status" value="1"/>
</dbReference>
<evidence type="ECO:0000256" key="17">
    <source>
        <dbReference type="ARBA" id="ARBA00022989"/>
    </source>
</evidence>
<name>A0A251T9I4_HELAN</name>
<dbReference type="GO" id="GO:0051707">
    <property type="term" value="P:response to other organism"/>
    <property type="evidence" value="ECO:0007669"/>
    <property type="project" value="UniProtKB-ARBA"/>
</dbReference>
<proteinExistence type="inferred from homology"/>
<protein>
    <recommendedName>
        <fullName evidence="5">non-specific serine/threonine protein kinase</fullName>
        <ecNumber evidence="5">2.7.11.1</ecNumber>
    </recommendedName>
</protein>
<keyword evidence="18 24" id="KW-0472">Membrane</keyword>
<keyword evidence="29" id="KW-1185">Reference proteome</keyword>
<evidence type="ECO:0000313" key="29">
    <source>
        <dbReference type="Proteomes" id="UP000215914"/>
    </source>
</evidence>
<dbReference type="GO" id="GO:0005524">
    <property type="term" value="F:ATP binding"/>
    <property type="evidence" value="ECO:0007669"/>
    <property type="project" value="UniProtKB-UniRule"/>
</dbReference>
<evidence type="ECO:0000256" key="18">
    <source>
        <dbReference type="ARBA" id="ARBA00023136"/>
    </source>
</evidence>
<dbReference type="OrthoDB" id="676979at2759"/>
<dbReference type="FunFam" id="1.10.510.10:FF:000358">
    <property type="entry name" value="Putative leucine-rich repeat receptor-like serine/threonine-protein kinase"/>
    <property type="match status" value="1"/>
</dbReference>
<dbReference type="EMBL" id="CM007900">
    <property type="protein sequence ID" value="OTG07564.1"/>
    <property type="molecule type" value="Genomic_DNA"/>
</dbReference>
<dbReference type="InterPro" id="IPR011009">
    <property type="entry name" value="Kinase-like_dom_sf"/>
</dbReference>
<accession>A0A251T9I4</accession>
<comment type="similarity">
    <text evidence="3">Belongs to the protein kinase superfamily. Ser/Thr protein kinase family.</text>
</comment>
<dbReference type="GO" id="GO:0006952">
    <property type="term" value="P:defense response"/>
    <property type="evidence" value="ECO:0007669"/>
    <property type="project" value="UniProtKB-ARBA"/>
</dbReference>
<gene>
    <name evidence="28" type="ORF">HannXRQ_Chr11g0331851</name>
    <name evidence="27" type="ORF">HanXRQr2_Chr11g0472651</name>
</gene>
<evidence type="ECO:0000313" key="27">
    <source>
        <dbReference type="EMBL" id="KAF5780507.1"/>
    </source>
</evidence>
<dbReference type="InterPro" id="IPR013210">
    <property type="entry name" value="LRR_N_plant-typ"/>
</dbReference>
<dbReference type="OMA" id="IQIIRMA"/>
<dbReference type="InterPro" id="IPR032675">
    <property type="entry name" value="LRR_dom_sf"/>
</dbReference>
<evidence type="ECO:0000256" key="11">
    <source>
        <dbReference type="ARBA" id="ARBA00022692"/>
    </source>
</evidence>
<keyword evidence="16 23" id="KW-0067">ATP-binding</keyword>
<dbReference type="SMART" id="SM00369">
    <property type="entry name" value="LRR_TYP"/>
    <property type="match status" value="10"/>
</dbReference>
<feature type="binding site" evidence="23">
    <location>
        <position position="731"/>
    </location>
    <ligand>
        <name>ATP</name>
        <dbReference type="ChEBI" id="CHEBI:30616"/>
    </ligand>
</feature>
<dbReference type="GO" id="GO:0004674">
    <property type="term" value="F:protein serine/threonine kinase activity"/>
    <property type="evidence" value="ECO:0007669"/>
    <property type="project" value="UniProtKB-KW"/>
</dbReference>
<feature type="domain" description="Protein kinase" evidence="26">
    <location>
        <begin position="700"/>
        <end position="1002"/>
    </location>
</feature>
<evidence type="ECO:0000256" key="21">
    <source>
        <dbReference type="ARBA" id="ARBA00047899"/>
    </source>
</evidence>
<keyword evidence="7" id="KW-0723">Serine/threonine-protein kinase</keyword>
<dbReference type="EMBL" id="MNCJ02000326">
    <property type="protein sequence ID" value="KAF5780507.1"/>
    <property type="molecule type" value="Genomic_DNA"/>
</dbReference>
<dbReference type="Gramene" id="mRNA:HanXRQr2_Chr11g0472651">
    <property type="protein sequence ID" value="mRNA:HanXRQr2_Chr11g0472651"/>
    <property type="gene ID" value="HanXRQr2_Chr11g0472651"/>
</dbReference>
<dbReference type="PROSITE" id="PS51450">
    <property type="entry name" value="LRR"/>
    <property type="match status" value="1"/>
</dbReference>
<evidence type="ECO:0000256" key="3">
    <source>
        <dbReference type="ARBA" id="ARBA00008684"/>
    </source>
</evidence>
<dbReference type="GO" id="GO:0009755">
    <property type="term" value="P:hormone-mediated signaling pathway"/>
    <property type="evidence" value="ECO:0000318"/>
    <property type="project" value="GO_Central"/>
</dbReference>
<keyword evidence="19" id="KW-0675">Receptor</keyword>
<keyword evidence="11 24" id="KW-0812">Transmembrane</keyword>
<evidence type="ECO:0000256" key="15">
    <source>
        <dbReference type="ARBA" id="ARBA00022777"/>
    </source>
</evidence>
<dbReference type="InterPro" id="IPR001611">
    <property type="entry name" value="Leu-rich_rpt"/>
</dbReference>
<dbReference type="InterPro" id="IPR003591">
    <property type="entry name" value="Leu-rich_rpt_typical-subtyp"/>
</dbReference>
<dbReference type="Pfam" id="PF00560">
    <property type="entry name" value="LRR_1"/>
    <property type="match status" value="11"/>
</dbReference>
<keyword evidence="13" id="KW-0677">Repeat</keyword>
<dbReference type="InParanoid" id="A0A251T9I4"/>
<evidence type="ECO:0000256" key="7">
    <source>
        <dbReference type="ARBA" id="ARBA00022527"/>
    </source>
</evidence>
<dbReference type="PROSITE" id="PS00107">
    <property type="entry name" value="PROTEIN_KINASE_ATP"/>
    <property type="match status" value="1"/>
</dbReference>
<evidence type="ECO:0000256" key="13">
    <source>
        <dbReference type="ARBA" id="ARBA00022737"/>
    </source>
</evidence>
<dbReference type="InterPro" id="IPR051716">
    <property type="entry name" value="Plant_RL_S/T_kinase"/>
</dbReference>
<comment type="similarity">
    <text evidence="4">Belongs to the RLP family.</text>
</comment>
<comment type="catalytic activity">
    <reaction evidence="21">
        <text>L-threonyl-[protein] + ATP = O-phospho-L-threonyl-[protein] + ADP + H(+)</text>
        <dbReference type="Rhea" id="RHEA:46608"/>
        <dbReference type="Rhea" id="RHEA-COMP:11060"/>
        <dbReference type="Rhea" id="RHEA-COMP:11605"/>
        <dbReference type="ChEBI" id="CHEBI:15378"/>
        <dbReference type="ChEBI" id="CHEBI:30013"/>
        <dbReference type="ChEBI" id="CHEBI:30616"/>
        <dbReference type="ChEBI" id="CHEBI:61977"/>
        <dbReference type="ChEBI" id="CHEBI:456216"/>
        <dbReference type="EC" id="2.7.11.1"/>
    </reaction>
</comment>
<evidence type="ECO:0000256" key="1">
    <source>
        <dbReference type="ARBA" id="ARBA00004162"/>
    </source>
</evidence>
<dbReference type="GO" id="GO:0005886">
    <property type="term" value="C:plasma membrane"/>
    <property type="evidence" value="ECO:0000318"/>
    <property type="project" value="GO_Central"/>
</dbReference>
<evidence type="ECO:0000256" key="2">
    <source>
        <dbReference type="ARBA" id="ARBA00004479"/>
    </source>
</evidence>
<comment type="subcellular location">
    <subcellularLocation>
        <location evidence="1">Cell membrane</location>
        <topology evidence="1">Single-pass membrane protein</topology>
    </subcellularLocation>
    <subcellularLocation>
        <location evidence="2">Membrane</location>
        <topology evidence="2">Single-pass type I membrane protein</topology>
    </subcellularLocation>
</comment>
<dbReference type="Proteomes" id="UP000215914">
    <property type="component" value="Chromosome 11"/>
</dbReference>
<dbReference type="Gene3D" id="3.80.10.10">
    <property type="entry name" value="Ribonuclease Inhibitor"/>
    <property type="match status" value="3"/>
</dbReference>
<evidence type="ECO:0000256" key="24">
    <source>
        <dbReference type="SAM" id="Phobius"/>
    </source>
</evidence>
<evidence type="ECO:0000256" key="10">
    <source>
        <dbReference type="ARBA" id="ARBA00022679"/>
    </source>
</evidence>
<organism evidence="28 29">
    <name type="scientific">Helianthus annuus</name>
    <name type="common">Common sunflower</name>
    <dbReference type="NCBI Taxonomy" id="4232"/>
    <lineage>
        <taxon>Eukaryota</taxon>
        <taxon>Viridiplantae</taxon>
        <taxon>Streptophyta</taxon>
        <taxon>Embryophyta</taxon>
        <taxon>Tracheophyta</taxon>
        <taxon>Spermatophyta</taxon>
        <taxon>Magnoliopsida</taxon>
        <taxon>eudicotyledons</taxon>
        <taxon>Gunneridae</taxon>
        <taxon>Pentapetalae</taxon>
        <taxon>asterids</taxon>
        <taxon>campanulids</taxon>
        <taxon>Asterales</taxon>
        <taxon>Asteraceae</taxon>
        <taxon>Asteroideae</taxon>
        <taxon>Heliantheae alliance</taxon>
        <taxon>Heliantheae</taxon>
        <taxon>Helianthus</taxon>
    </lineage>
</organism>
<keyword evidence="20" id="KW-0325">Glycoprotein</keyword>
<evidence type="ECO:0000256" key="16">
    <source>
        <dbReference type="ARBA" id="ARBA00022840"/>
    </source>
</evidence>
<keyword evidence="9" id="KW-0433">Leucine-rich repeat</keyword>
<dbReference type="SUPFAM" id="SSF52058">
    <property type="entry name" value="L domain-like"/>
    <property type="match status" value="2"/>
</dbReference>
<dbReference type="PRINTS" id="PR00019">
    <property type="entry name" value="LEURICHRPT"/>
</dbReference>
<keyword evidence="14 23" id="KW-0547">Nucleotide-binding</keyword>
<dbReference type="AlphaFoldDB" id="A0A251T9I4"/>
<keyword evidence="12 25" id="KW-0732">Signal</keyword>
<keyword evidence="10 27" id="KW-0808">Transferase</keyword>
<dbReference type="EC" id="2.7.11.1" evidence="5"/>
<keyword evidence="17 24" id="KW-1133">Transmembrane helix</keyword>
<dbReference type="FunFam" id="3.80.10.10:FF:000317">
    <property type="entry name" value="Inactive leucine-rich repeat receptor-like protein kinase"/>
    <property type="match status" value="1"/>
</dbReference>
<sequence length="1006" mass="109625">MASIIHLSKLHILILLVFCSCFLHNTYVTSVTLSLDTDKQTLIYMKSQTITQPPDALATWDPNTSPCNWTRVSCGDHGQRVVDVDLSGLGISGPVNPHIGNLSFLRTLQLQENQFQGIIPEAITNLLRLRILNVSFNSIQGAIPANISRCMKLRIVDFMQNKLSGSIPEDLTLLVNLQILNLAGNHLSGSIPPSIGNLSSLLTLKLGTNTLSGPIPGDLSRLVNLKNLDLTINNLTGIVPPSIYNMSSLETLAVAANDLGGDIPYNVGDTLPNLQIFNFCINKFTGTIPGSLHNLTNIRGIRMAHNRLHGTVPPGLGNLPELEMYNIGYNNIVSSQGEGLGFLNSLANSTKLDFLAIDGNGFDGAIPEFIGNLSKKLRMLYMGSNQIFGIIPPSIMQLQGLALLNLSFNSISGEIPSEVGQLEGLQELVLGKNRLTSNIPNSLGNLRKLGKIDLSSNELEGSIPTCFKAFEGLTYMDLSMNKLNGSIPSEVLDLPSLTTILNLSSNSLTGSLPEDIGNLERVVTIDLSNNRLSGNIPNSIKKCKSLEQLIISENSLSGNIPNGLGELNGLTTLDLSSNELSGSIPLNLQNLKDLQFLNLSFNNLEGNVPSNGIFLNLTKVHVEGNPKLCYESKCRRSDTNKLVMILGAATASVLLVLISIALFFYFRRTAAKATNTSSDSYKGKHYMVTYDQLRTATRNFHEDSLIGRGSFGSVYKGCLDLEGQPQEIAVKTLDMETTGSIPSFLAECAALRHLRHRNLVKLITSCSSLNHKNNEFLSLVYEYMKNGSLEKWIGNGMSLMDRLNVVIDVACGLSYLHHESVVAPVVHCDLKPSNVLLDEDLTAKIGDFGLARMLIDKDQSFSSAHVLKGSMGYIPPEYGMGAKPSTKGDVYSYGIMLIEIFTGKSPTDEMFVGGLSLKTWVQSAFPDNLDQVLDPNMHKEPDEFCSDSESMSFKVQLDCLTTLIGVALSCTNDSPEGRTTITEALRKLKCVRDMFQKHHPSIKVEC</sequence>